<dbReference type="EC" id="2.6.1.-" evidence="6"/>
<protein>
    <recommendedName>
        <fullName evidence="6">Aminotransferase</fullName>
        <ecNumber evidence="6">2.6.1.-</ecNumber>
    </recommendedName>
</protein>
<dbReference type="STRING" id="158787.BSCA_2442"/>
<keyword evidence="9" id="KW-1185">Reference proteome</keyword>
<evidence type="ECO:0000256" key="1">
    <source>
        <dbReference type="ARBA" id="ARBA00001933"/>
    </source>
</evidence>
<dbReference type="RefSeq" id="WP_051923239.1">
    <property type="nucleotide sequence ID" value="NZ_JASOEM010000010.1"/>
</dbReference>
<dbReference type="PANTHER" id="PTHR46383">
    <property type="entry name" value="ASPARTATE AMINOTRANSFERASE"/>
    <property type="match status" value="1"/>
</dbReference>
<dbReference type="AlphaFoldDB" id="A0A087D8Z8"/>
<comment type="caution">
    <text evidence="8">The sequence shown here is derived from an EMBL/GenBank/DDBJ whole genome shotgun (WGS) entry which is preliminary data.</text>
</comment>
<feature type="domain" description="Aminotransferase class I/classII large" evidence="7">
    <location>
        <begin position="14"/>
        <end position="355"/>
    </location>
</feature>
<keyword evidence="3 6" id="KW-0032">Aminotransferase</keyword>
<evidence type="ECO:0000313" key="8">
    <source>
        <dbReference type="EMBL" id="KFI91998.1"/>
    </source>
</evidence>
<dbReference type="PROSITE" id="PS00105">
    <property type="entry name" value="AA_TRANSFER_CLASS_1"/>
    <property type="match status" value="1"/>
</dbReference>
<evidence type="ECO:0000256" key="2">
    <source>
        <dbReference type="ARBA" id="ARBA00007441"/>
    </source>
</evidence>
<dbReference type="eggNOG" id="COG0436">
    <property type="taxonomic scope" value="Bacteria"/>
</dbReference>
<keyword evidence="4 6" id="KW-0808">Transferase</keyword>
<evidence type="ECO:0000256" key="3">
    <source>
        <dbReference type="ARBA" id="ARBA00022576"/>
    </source>
</evidence>
<comment type="cofactor">
    <cofactor evidence="1 6">
        <name>pyridoxal 5'-phosphate</name>
        <dbReference type="ChEBI" id="CHEBI:597326"/>
    </cofactor>
</comment>
<dbReference type="InterPro" id="IPR050596">
    <property type="entry name" value="AspAT/PAT-like"/>
</dbReference>
<reference evidence="8 9" key="1">
    <citation type="submission" date="2014-03" db="EMBL/GenBank/DDBJ databases">
        <title>Genomics of Bifidobacteria.</title>
        <authorList>
            <person name="Ventura M."/>
            <person name="Milani C."/>
            <person name="Lugli G.A."/>
        </authorList>
    </citation>
    <scope>NUCLEOTIDE SEQUENCE [LARGE SCALE GENOMIC DNA]</scope>
    <source>
        <strain evidence="8 9">LMG 21589</strain>
    </source>
</reference>
<dbReference type="InterPro" id="IPR015424">
    <property type="entry name" value="PyrdxlP-dep_Trfase"/>
</dbReference>
<dbReference type="Gene3D" id="3.40.640.10">
    <property type="entry name" value="Type I PLP-dependent aspartate aminotransferase-like (Major domain)"/>
    <property type="match status" value="1"/>
</dbReference>
<dbReference type="Proteomes" id="UP000029033">
    <property type="component" value="Unassembled WGS sequence"/>
</dbReference>
<evidence type="ECO:0000256" key="5">
    <source>
        <dbReference type="ARBA" id="ARBA00022898"/>
    </source>
</evidence>
<dbReference type="GO" id="GO:0008483">
    <property type="term" value="F:transaminase activity"/>
    <property type="evidence" value="ECO:0007669"/>
    <property type="project" value="UniProtKB-KW"/>
</dbReference>
<dbReference type="Pfam" id="PF00155">
    <property type="entry name" value="Aminotran_1_2"/>
    <property type="match status" value="1"/>
</dbReference>
<proteinExistence type="inferred from homology"/>
<dbReference type="InterPro" id="IPR015421">
    <property type="entry name" value="PyrdxlP-dep_Trfase_major"/>
</dbReference>
<dbReference type="PANTHER" id="PTHR46383:SF1">
    <property type="entry name" value="ASPARTATE AMINOTRANSFERASE"/>
    <property type="match status" value="1"/>
</dbReference>
<dbReference type="EMBL" id="JGZO01000018">
    <property type="protein sequence ID" value="KFI91998.1"/>
    <property type="molecule type" value="Genomic_DNA"/>
</dbReference>
<comment type="similarity">
    <text evidence="2 6">Belongs to the class-I pyridoxal-phosphate-dependent aminotransferase family.</text>
</comment>
<gene>
    <name evidence="8" type="ORF">BSCA_2442</name>
</gene>
<accession>A0A087D8Z8</accession>
<name>A0A087D8Z8_9BIFI</name>
<dbReference type="GeneID" id="85165788"/>
<dbReference type="InterPro" id="IPR004839">
    <property type="entry name" value="Aminotransferase_I/II_large"/>
</dbReference>
<keyword evidence="5" id="KW-0663">Pyridoxal phosphate</keyword>
<evidence type="ECO:0000256" key="6">
    <source>
        <dbReference type="RuleBase" id="RU000481"/>
    </source>
</evidence>
<dbReference type="CDD" id="cd00609">
    <property type="entry name" value="AAT_like"/>
    <property type="match status" value="1"/>
</dbReference>
<evidence type="ECO:0000313" key="9">
    <source>
        <dbReference type="Proteomes" id="UP000029033"/>
    </source>
</evidence>
<dbReference type="GO" id="GO:0030170">
    <property type="term" value="F:pyridoxal phosphate binding"/>
    <property type="evidence" value="ECO:0007669"/>
    <property type="project" value="InterPro"/>
</dbReference>
<dbReference type="SUPFAM" id="SSF53383">
    <property type="entry name" value="PLP-dependent transferases"/>
    <property type="match status" value="1"/>
</dbReference>
<evidence type="ECO:0000256" key="4">
    <source>
        <dbReference type="ARBA" id="ARBA00022679"/>
    </source>
</evidence>
<dbReference type="GO" id="GO:0006520">
    <property type="term" value="P:amino acid metabolic process"/>
    <property type="evidence" value="ECO:0007669"/>
    <property type="project" value="InterPro"/>
</dbReference>
<dbReference type="InterPro" id="IPR004838">
    <property type="entry name" value="NHTrfase_class1_PyrdxlP-BS"/>
</dbReference>
<evidence type="ECO:0000259" key="7">
    <source>
        <dbReference type="Pfam" id="PF00155"/>
    </source>
</evidence>
<sequence>MSANDLLTWADPYYPDGRLPGSVREAITRHLDGGLAAHYTDALGLPSLREAIAARFPASATVAPHANQVIVTAGSATGLYFAMSVLFGRGDEIIVTDPGFPDYLSDCAGLGLTPVPLTLRAGDGWQIDEDALEALVTERTRGLVLANPLNPTTTVLTRGSAEAIGRVAARHGLLVVNDEAFADHILVDRPYVSLRSVPGLADRTLTVRSFSKGYGLSGLRVGALIGTEPVMGRLRPLAEDRLGATASLCQLAAEAALDDDSLLGPITEDFRARAALVGRILGGVPGVRVSPIESGFLSWLDVSALGGGDAVTRRLAERGIAVQPGSHYGKTGAGYIRVSQGAYRDRDRLEQVFERMAGALRAT</sequence>
<organism evidence="8 9">
    <name type="scientific">Bifidobacterium scardovii</name>
    <dbReference type="NCBI Taxonomy" id="158787"/>
    <lineage>
        <taxon>Bacteria</taxon>
        <taxon>Bacillati</taxon>
        <taxon>Actinomycetota</taxon>
        <taxon>Actinomycetes</taxon>
        <taxon>Bifidobacteriales</taxon>
        <taxon>Bifidobacteriaceae</taxon>
        <taxon>Bifidobacterium</taxon>
    </lineage>
</organism>